<evidence type="ECO:0000313" key="4">
    <source>
        <dbReference type="Proteomes" id="UP001303889"/>
    </source>
</evidence>
<keyword evidence="2" id="KW-0732">Signal</keyword>
<dbReference type="InterPro" id="IPR029063">
    <property type="entry name" value="SAM-dependent_MTases_sf"/>
</dbReference>
<gene>
    <name evidence="3" type="ORF">C8A05DRAFT_46075</name>
</gene>
<evidence type="ECO:0000256" key="1">
    <source>
        <dbReference type="ARBA" id="ARBA00038158"/>
    </source>
</evidence>
<feature type="chain" id="PRO_5043020441" evidence="2">
    <location>
        <begin position="18"/>
        <end position="340"/>
    </location>
</feature>
<dbReference type="PANTHER" id="PTHR43591">
    <property type="entry name" value="METHYLTRANSFERASE"/>
    <property type="match status" value="1"/>
</dbReference>
<reference evidence="3" key="1">
    <citation type="journal article" date="2023" name="Mol. Phylogenet. Evol.">
        <title>Genome-scale phylogeny and comparative genomics of the fungal order Sordariales.</title>
        <authorList>
            <person name="Hensen N."/>
            <person name="Bonometti L."/>
            <person name="Westerberg I."/>
            <person name="Brannstrom I.O."/>
            <person name="Guillou S."/>
            <person name="Cros-Aarteil S."/>
            <person name="Calhoun S."/>
            <person name="Haridas S."/>
            <person name="Kuo A."/>
            <person name="Mondo S."/>
            <person name="Pangilinan J."/>
            <person name="Riley R."/>
            <person name="LaButti K."/>
            <person name="Andreopoulos B."/>
            <person name="Lipzen A."/>
            <person name="Chen C."/>
            <person name="Yan M."/>
            <person name="Daum C."/>
            <person name="Ng V."/>
            <person name="Clum A."/>
            <person name="Steindorff A."/>
            <person name="Ohm R.A."/>
            <person name="Martin F."/>
            <person name="Silar P."/>
            <person name="Natvig D.O."/>
            <person name="Lalanne C."/>
            <person name="Gautier V."/>
            <person name="Ament-Velasquez S.L."/>
            <person name="Kruys A."/>
            <person name="Hutchinson M.I."/>
            <person name="Powell A.J."/>
            <person name="Barry K."/>
            <person name="Miller A.N."/>
            <person name="Grigoriev I.V."/>
            <person name="Debuchy R."/>
            <person name="Gladieux P."/>
            <person name="Hiltunen Thoren M."/>
            <person name="Johannesson H."/>
        </authorList>
    </citation>
    <scope>NUCLEOTIDE SEQUENCE</scope>
    <source>
        <strain evidence="3">CBS 103.79</strain>
    </source>
</reference>
<dbReference type="CDD" id="cd02440">
    <property type="entry name" value="AdoMet_MTases"/>
    <property type="match status" value="1"/>
</dbReference>
<protein>
    <submittedName>
        <fullName evidence="3">S-adenosyl-L-methionine-dependent methyltransferase</fullName>
    </submittedName>
</protein>
<dbReference type="GO" id="GO:0032259">
    <property type="term" value="P:methylation"/>
    <property type="evidence" value="ECO:0007669"/>
    <property type="project" value="UniProtKB-KW"/>
</dbReference>
<proteinExistence type="inferred from homology"/>
<name>A0AAN6RQS1_9PEZI</name>
<comment type="similarity">
    <text evidence="1">Belongs to the methyltransferase superfamily. LaeA methyltransferase family.</text>
</comment>
<dbReference type="SUPFAM" id="SSF53335">
    <property type="entry name" value="S-adenosyl-L-methionine-dependent methyltransferases"/>
    <property type="match status" value="1"/>
</dbReference>
<dbReference type="EMBL" id="MU855717">
    <property type="protein sequence ID" value="KAK3899987.1"/>
    <property type="molecule type" value="Genomic_DNA"/>
</dbReference>
<feature type="signal peptide" evidence="2">
    <location>
        <begin position="1"/>
        <end position="17"/>
    </location>
</feature>
<accession>A0AAN6RQS1</accession>
<dbReference type="GO" id="GO:0008168">
    <property type="term" value="F:methyltransferase activity"/>
    <property type="evidence" value="ECO:0007669"/>
    <property type="project" value="UniProtKB-KW"/>
</dbReference>
<keyword evidence="3" id="KW-0808">Transferase</keyword>
<dbReference type="PANTHER" id="PTHR43591:SF24">
    <property type="entry name" value="2-METHOXY-6-POLYPRENYL-1,4-BENZOQUINOL METHYLASE, MITOCHONDRIAL"/>
    <property type="match status" value="1"/>
</dbReference>
<reference evidence="3" key="2">
    <citation type="submission" date="2023-05" db="EMBL/GenBank/DDBJ databases">
        <authorList>
            <consortium name="Lawrence Berkeley National Laboratory"/>
            <person name="Steindorff A."/>
            <person name="Hensen N."/>
            <person name="Bonometti L."/>
            <person name="Westerberg I."/>
            <person name="Brannstrom I.O."/>
            <person name="Guillou S."/>
            <person name="Cros-Aarteil S."/>
            <person name="Calhoun S."/>
            <person name="Haridas S."/>
            <person name="Kuo A."/>
            <person name="Mondo S."/>
            <person name="Pangilinan J."/>
            <person name="Riley R."/>
            <person name="Labutti K."/>
            <person name="Andreopoulos B."/>
            <person name="Lipzen A."/>
            <person name="Chen C."/>
            <person name="Yanf M."/>
            <person name="Daum C."/>
            <person name="Ng V."/>
            <person name="Clum A."/>
            <person name="Ohm R."/>
            <person name="Martin F."/>
            <person name="Silar P."/>
            <person name="Natvig D."/>
            <person name="Lalanne C."/>
            <person name="Gautier V."/>
            <person name="Ament-Velasquez S.L."/>
            <person name="Kruys A."/>
            <person name="Hutchinson M.I."/>
            <person name="Powell A.J."/>
            <person name="Barry K."/>
            <person name="Miller A.N."/>
            <person name="Grigoriev I.V."/>
            <person name="Debuchy R."/>
            <person name="Gladieux P."/>
            <person name="Thoren M.H."/>
            <person name="Johannesson H."/>
        </authorList>
    </citation>
    <scope>NUCLEOTIDE SEQUENCE</scope>
    <source>
        <strain evidence="3">CBS 103.79</strain>
    </source>
</reference>
<comment type="caution">
    <text evidence="3">The sequence shown here is derived from an EMBL/GenBank/DDBJ whole genome shotgun (WGS) entry which is preliminary data.</text>
</comment>
<dbReference type="AlphaFoldDB" id="A0AAN6RQS1"/>
<keyword evidence="4" id="KW-1185">Reference proteome</keyword>
<evidence type="ECO:0000256" key="2">
    <source>
        <dbReference type="SAM" id="SignalP"/>
    </source>
</evidence>
<dbReference type="Gene3D" id="3.40.50.150">
    <property type="entry name" value="Vaccinia Virus protein VP39"/>
    <property type="match status" value="1"/>
</dbReference>
<organism evidence="3 4">
    <name type="scientific">Staphylotrichum tortipilum</name>
    <dbReference type="NCBI Taxonomy" id="2831512"/>
    <lineage>
        <taxon>Eukaryota</taxon>
        <taxon>Fungi</taxon>
        <taxon>Dikarya</taxon>
        <taxon>Ascomycota</taxon>
        <taxon>Pezizomycotina</taxon>
        <taxon>Sordariomycetes</taxon>
        <taxon>Sordariomycetidae</taxon>
        <taxon>Sordariales</taxon>
        <taxon>Chaetomiaceae</taxon>
        <taxon>Staphylotrichum</taxon>
    </lineage>
</organism>
<dbReference type="Proteomes" id="UP001303889">
    <property type="component" value="Unassembled WGS sequence"/>
</dbReference>
<keyword evidence="3" id="KW-0489">Methyltransferase</keyword>
<sequence length="340" mass="38227">MLLQLLWQLHPARPIRGAGLSMPRRRLRWMILWLTGVSSGESSYATSLASSVVDYPYEHGRRYHAFRAGRYSRPNDEQEMNRLLLLHDIMTRLIGGFYMAPVDKAKTKRILDIGTGTGIWPICIAEEFPDATIIGNDLSANQIPFAPPNVKFEVDDIEDPWVHPAPFDWIFSRYMAAGIHDWPKLVSNVFANLNPGGHAEFQDFNLLYYSPDGTLTPSHSLHQWISTLCSAAASLGRDPNPGSKLPQWVADAGFTNIEHRTFRVPIGPWPRDARLKEVGAWNLEQVLNGLEGLSMRLYTGVLGWGEEEVKGLLAGVRRELLGGQVHACFDFHVVYGQKPE</sequence>
<evidence type="ECO:0000313" key="3">
    <source>
        <dbReference type="EMBL" id="KAK3899987.1"/>
    </source>
</evidence>
<dbReference type="Pfam" id="PF13489">
    <property type="entry name" value="Methyltransf_23"/>
    <property type="match status" value="1"/>
</dbReference>